<dbReference type="SUPFAM" id="SSF81383">
    <property type="entry name" value="F-box domain"/>
    <property type="match status" value="1"/>
</dbReference>
<accession>A0AAD5YHP7</accession>
<keyword evidence="3" id="KW-1185">Reference proteome</keyword>
<name>A0AAD5YHP7_9APHY</name>
<comment type="caution">
    <text evidence="2">The sequence shown here is derived from an EMBL/GenBank/DDBJ whole genome shotgun (WGS) entry which is preliminary data.</text>
</comment>
<dbReference type="InterPro" id="IPR032675">
    <property type="entry name" value="LRR_dom_sf"/>
</dbReference>
<sequence length="431" mass="49164">MLPRTGCPKLPTEVCERIIDYASLKTVRTCSYVCRSWVPRSRRRLFYNVTLNSSRTASNFKSVLCGSPHFSLGHYVHILSIDYSPGASDRDSDGSIHAVLRVLPTLLVNLHTLGFYSIDSDVLNPLFFSLASRFTTVKSLQLKWLDNCSFREIVRMMNKFENLEELEIIAGYIDYDDLDPTTIDSSRSHKLKYLKFDHYSEGIFSDWLVASNSYQSLSTLDVPFLFGDELDDLLQKSSQTVQTLRLRVLRGNLQTIQTLTHYHALQTLSIRLILISVRLLLMMERLGQDVPPNLNVIQLVIEHPDVVKAFVLGGQVACNKLDELVLNLRPPRPPSLELRYNLPTPKSERNTYEGMGEETGRPMSNFEADKTWMSILNQGVLRQHLPRLYERGLVWCSGVLATTAYRLAPVAPEEWQRKPTDYLGPLLPIPM</sequence>
<dbReference type="Gene3D" id="3.80.10.10">
    <property type="entry name" value="Ribonuclease Inhibitor"/>
    <property type="match status" value="1"/>
</dbReference>
<proteinExistence type="predicted"/>
<dbReference type="EMBL" id="JANAWD010000047">
    <property type="protein sequence ID" value="KAJ3489353.1"/>
    <property type="molecule type" value="Genomic_DNA"/>
</dbReference>
<protein>
    <recommendedName>
        <fullName evidence="4">F-box domain-containing protein</fullName>
    </recommendedName>
</protein>
<dbReference type="Proteomes" id="UP001212997">
    <property type="component" value="Unassembled WGS sequence"/>
</dbReference>
<reference evidence="2" key="1">
    <citation type="submission" date="2022-07" db="EMBL/GenBank/DDBJ databases">
        <title>Genome Sequence of Physisporinus lineatus.</title>
        <authorList>
            <person name="Buettner E."/>
        </authorList>
    </citation>
    <scope>NUCLEOTIDE SEQUENCE</scope>
    <source>
        <strain evidence="2">VT162</strain>
    </source>
</reference>
<dbReference type="AlphaFoldDB" id="A0AAD5YHP7"/>
<evidence type="ECO:0008006" key="4">
    <source>
        <dbReference type="Google" id="ProtNLM"/>
    </source>
</evidence>
<feature type="region of interest" description="Disordered" evidence="1">
    <location>
        <begin position="340"/>
        <end position="360"/>
    </location>
</feature>
<dbReference type="InterPro" id="IPR036047">
    <property type="entry name" value="F-box-like_dom_sf"/>
</dbReference>
<organism evidence="2 3">
    <name type="scientific">Meripilus lineatus</name>
    <dbReference type="NCBI Taxonomy" id="2056292"/>
    <lineage>
        <taxon>Eukaryota</taxon>
        <taxon>Fungi</taxon>
        <taxon>Dikarya</taxon>
        <taxon>Basidiomycota</taxon>
        <taxon>Agaricomycotina</taxon>
        <taxon>Agaricomycetes</taxon>
        <taxon>Polyporales</taxon>
        <taxon>Meripilaceae</taxon>
        <taxon>Meripilus</taxon>
    </lineage>
</organism>
<evidence type="ECO:0000313" key="3">
    <source>
        <dbReference type="Proteomes" id="UP001212997"/>
    </source>
</evidence>
<evidence type="ECO:0000313" key="2">
    <source>
        <dbReference type="EMBL" id="KAJ3489353.1"/>
    </source>
</evidence>
<evidence type="ECO:0000256" key="1">
    <source>
        <dbReference type="SAM" id="MobiDB-lite"/>
    </source>
</evidence>
<dbReference type="SUPFAM" id="SSF52047">
    <property type="entry name" value="RNI-like"/>
    <property type="match status" value="1"/>
</dbReference>
<gene>
    <name evidence="2" type="ORF">NLI96_g2183</name>
</gene>